<gene>
    <name evidence="1" type="ORF">WN944_000645</name>
</gene>
<sequence>MFGLDQESRIVLERRAANCGVDQTWCLVDQVPATVTVQCSRLCQCLVDHDGFGGCIGSRQGYFAAVTSAS</sequence>
<reference evidence="1 2" key="1">
    <citation type="submission" date="2024-05" db="EMBL/GenBank/DDBJ databases">
        <title>Haplotype-resolved chromosome-level genome assembly of Huyou (Citrus changshanensis).</title>
        <authorList>
            <person name="Miao C."/>
            <person name="Chen W."/>
            <person name="Wu Y."/>
            <person name="Wang L."/>
            <person name="Zhao S."/>
            <person name="Grierson D."/>
            <person name="Xu C."/>
            <person name="Chen K."/>
        </authorList>
    </citation>
    <scope>NUCLEOTIDE SEQUENCE [LARGE SCALE GENOMIC DNA]</scope>
    <source>
        <strain evidence="1">01-14</strain>
        <tissue evidence="1">Leaf</tissue>
    </source>
</reference>
<evidence type="ECO:0000313" key="2">
    <source>
        <dbReference type="Proteomes" id="UP001428341"/>
    </source>
</evidence>
<keyword evidence="2" id="KW-1185">Reference proteome</keyword>
<accession>A0AAP0MI97</accession>
<dbReference type="AlphaFoldDB" id="A0AAP0MI97"/>
<protein>
    <submittedName>
        <fullName evidence="1">Uncharacterized protein</fullName>
    </submittedName>
</protein>
<name>A0AAP0MI97_9ROSI</name>
<comment type="caution">
    <text evidence="1">The sequence shown here is derived from an EMBL/GenBank/DDBJ whole genome shotgun (WGS) entry which is preliminary data.</text>
</comment>
<evidence type="ECO:0000313" key="1">
    <source>
        <dbReference type="EMBL" id="KAK9208291.1"/>
    </source>
</evidence>
<dbReference type="EMBL" id="JBCGBO010000004">
    <property type="protein sequence ID" value="KAK9208291.1"/>
    <property type="molecule type" value="Genomic_DNA"/>
</dbReference>
<dbReference type="Proteomes" id="UP001428341">
    <property type="component" value="Unassembled WGS sequence"/>
</dbReference>
<organism evidence="1 2">
    <name type="scientific">Citrus x changshan-huyou</name>
    <dbReference type="NCBI Taxonomy" id="2935761"/>
    <lineage>
        <taxon>Eukaryota</taxon>
        <taxon>Viridiplantae</taxon>
        <taxon>Streptophyta</taxon>
        <taxon>Embryophyta</taxon>
        <taxon>Tracheophyta</taxon>
        <taxon>Spermatophyta</taxon>
        <taxon>Magnoliopsida</taxon>
        <taxon>eudicotyledons</taxon>
        <taxon>Gunneridae</taxon>
        <taxon>Pentapetalae</taxon>
        <taxon>rosids</taxon>
        <taxon>malvids</taxon>
        <taxon>Sapindales</taxon>
        <taxon>Rutaceae</taxon>
        <taxon>Aurantioideae</taxon>
        <taxon>Citrus</taxon>
    </lineage>
</organism>
<proteinExistence type="predicted"/>